<evidence type="ECO:0000256" key="1">
    <source>
        <dbReference type="ARBA" id="ARBA00007374"/>
    </source>
</evidence>
<evidence type="ECO:0000313" key="6">
    <source>
        <dbReference type="EMBL" id="KAI6657561.1"/>
    </source>
</evidence>
<dbReference type="GO" id="GO:0005737">
    <property type="term" value="C:cytoplasm"/>
    <property type="evidence" value="ECO:0007669"/>
    <property type="project" value="TreeGrafter"/>
</dbReference>
<dbReference type="EC" id="2.7.-.-" evidence="4"/>
<feature type="compositionally biased region" description="Polar residues" evidence="5">
    <location>
        <begin position="155"/>
        <end position="179"/>
    </location>
</feature>
<comment type="caution">
    <text evidence="6">The sequence shown here is derived from an EMBL/GenBank/DDBJ whole genome shotgun (WGS) entry which is preliminary data.</text>
</comment>
<dbReference type="Proteomes" id="UP001165289">
    <property type="component" value="Unassembled WGS sequence"/>
</dbReference>
<dbReference type="PANTHER" id="PTHR12400">
    <property type="entry name" value="INOSITOL POLYPHOSPHATE KINASE"/>
    <property type="match status" value="1"/>
</dbReference>
<dbReference type="GO" id="GO:0000828">
    <property type="term" value="F:inositol hexakisphosphate kinase activity"/>
    <property type="evidence" value="ECO:0007669"/>
    <property type="project" value="TreeGrafter"/>
</dbReference>
<keyword evidence="7" id="KW-1185">Reference proteome</keyword>
<feature type="region of interest" description="Disordered" evidence="5">
    <location>
        <begin position="155"/>
        <end position="207"/>
    </location>
</feature>
<dbReference type="GO" id="GO:0005634">
    <property type="term" value="C:nucleus"/>
    <property type="evidence" value="ECO:0007669"/>
    <property type="project" value="TreeGrafter"/>
</dbReference>
<dbReference type="PANTHER" id="PTHR12400:SF26">
    <property type="entry name" value="KINASE"/>
    <property type="match status" value="1"/>
</dbReference>
<keyword evidence="2 4" id="KW-0808">Transferase</keyword>
<protein>
    <recommendedName>
        <fullName evidence="4">Kinase</fullName>
        <ecNumber evidence="4">2.7.-.-</ecNumber>
    </recommendedName>
</protein>
<feature type="compositionally biased region" description="Basic and acidic residues" evidence="5">
    <location>
        <begin position="91"/>
        <end position="101"/>
    </location>
</feature>
<evidence type="ECO:0000256" key="2">
    <source>
        <dbReference type="ARBA" id="ARBA00022679"/>
    </source>
</evidence>
<feature type="region of interest" description="Disordered" evidence="5">
    <location>
        <begin position="490"/>
        <end position="524"/>
    </location>
</feature>
<comment type="similarity">
    <text evidence="1 4">Belongs to the inositol phosphokinase (IPK) family.</text>
</comment>
<evidence type="ECO:0000256" key="5">
    <source>
        <dbReference type="SAM" id="MobiDB-lite"/>
    </source>
</evidence>
<dbReference type="GO" id="GO:0046854">
    <property type="term" value="P:phosphatidylinositol phosphate biosynthetic process"/>
    <property type="evidence" value="ECO:0007669"/>
    <property type="project" value="TreeGrafter"/>
</dbReference>
<feature type="region of interest" description="Disordered" evidence="5">
    <location>
        <begin position="1"/>
        <end position="21"/>
    </location>
</feature>
<dbReference type="InterPro" id="IPR038286">
    <property type="entry name" value="IPK_sf"/>
</dbReference>
<feature type="compositionally biased region" description="Basic and acidic residues" evidence="5">
    <location>
        <begin position="505"/>
        <end position="516"/>
    </location>
</feature>
<dbReference type="AlphaFoldDB" id="A0AAV7K8B1"/>
<dbReference type="GO" id="GO:0032958">
    <property type="term" value="P:inositol phosphate biosynthetic process"/>
    <property type="evidence" value="ECO:0007669"/>
    <property type="project" value="InterPro"/>
</dbReference>
<dbReference type="InterPro" id="IPR005522">
    <property type="entry name" value="IPK"/>
</dbReference>
<dbReference type="EMBL" id="JAKMXF010000111">
    <property type="protein sequence ID" value="KAI6657561.1"/>
    <property type="molecule type" value="Genomic_DNA"/>
</dbReference>
<feature type="compositionally biased region" description="Basic and acidic residues" evidence="5">
    <location>
        <begin position="197"/>
        <end position="207"/>
    </location>
</feature>
<dbReference type="Gene3D" id="3.30.470.160">
    <property type="entry name" value="Inositol polyphosphate kinase"/>
    <property type="match status" value="1"/>
</dbReference>
<accession>A0AAV7K8B1</accession>
<evidence type="ECO:0000256" key="4">
    <source>
        <dbReference type="RuleBase" id="RU363090"/>
    </source>
</evidence>
<name>A0AAV7K8B1_9METZ</name>
<feature type="compositionally biased region" description="Low complexity" evidence="5">
    <location>
        <begin position="180"/>
        <end position="195"/>
    </location>
</feature>
<gene>
    <name evidence="6" type="ORF">LOD99_304</name>
</gene>
<sequence>MAERSPDDAKMSKNFNHSRSKTLVLRTKHIQSLTEQSLGSYSKLSVSLSNHSSLKTASSCPKDFHYLSPDSIENSNITTEGQPPSISDGRNNSETDSSLREDISQLSAKAAVVYTLTESLEKLFDDRVACGSHDLFSPTSQQMCTFRIPSTRRPSCQQIEDSDFNSDISTSREASPFNISDSCSSMSASNSDFSSTEQKDSKPQARKAKESWLKVRRMIMWSPFVQIYRKKYPWIQLAGHHGSFRQGVEAGTILKKLAMPERIALEKLNEDPFLEGFVPKFSGVQTINGEEYIQMQDLLRDFDNPSLMDIKIGLRTFHEEEIVHARYKTKWRKDLYEKMCAVDPKAPTDEENELTAISKYRYMAFRESQTSTVDLGFRIEGIKVSHNTEGVSKDFKTMKDKDKIIDCIFEFSRFDQTLLATYISRLKELLIRLQQSPFIEKNQLIGSSLLFVHSNGAITNKANLWMIDFGKTIPVPPRIKINHKSEWKPGNYEDVKQSSFTRIQQQEESKLKKGEMDSEPPITI</sequence>
<evidence type="ECO:0000313" key="7">
    <source>
        <dbReference type="Proteomes" id="UP001165289"/>
    </source>
</evidence>
<organism evidence="6 7">
    <name type="scientific">Oopsacas minuta</name>
    <dbReference type="NCBI Taxonomy" id="111878"/>
    <lineage>
        <taxon>Eukaryota</taxon>
        <taxon>Metazoa</taxon>
        <taxon>Porifera</taxon>
        <taxon>Hexactinellida</taxon>
        <taxon>Hexasterophora</taxon>
        <taxon>Lyssacinosida</taxon>
        <taxon>Leucopsacidae</taxon>
        <taxon>Oopsacas</taxon>
    </lineage>
</organism>
<dbReference type="SUPFAM" id="SSF56104">
    <property type="entry name" value="SAICAR synthase-like"/>
    <property type="match status" value="1"/>
</dbReference>
<feature type="region of interest" description="Disordered" evidence="5">
    <location>
        <begin position="71"/>
        <end position="101"/>
    </location>
</feature>
<feature type="compositionally biased region" description="Basic and acidic residues" evidence="5">
    <location>
        <begin position="1"/>
        <end position="11"/>
    </location>
</feature>
<keyword evidence="3 4" id="KW-0418">Kinase</keyword>
<feature type="compositionally biased region" description="Polar residues" evidence="5">
    <location>
        <begin position="71"/>
        <end position="90"/>
    </location>
</feature>
<dbReference type="Pfam" id="PF03770">
    <property type="entry name" value="IPK"/>
    <property type="match status" value="1"/>
</dbReference>
<proteinExistence type="inferred from homology"/>
<evidence type="ECO:0000256" key="3">
    <source>
        <dbReference type="ARBA" id="ARBA00022777"/>
    </source>
</evidence>
<reference evidence="6 7" key="1">
    <citation type="journal article" date="2023" name="BMC Biol.">
        <title>The compact genome of the sponge Oopsacas minuta (Hexactinellida) is lacking key metazoan core genes.</title>
        <authorList>
            <person name="Santini S."/>
            <person name="Schenkelaars Q."/>
            <person name="Jourda C."/>
            <person name="Duchesne M."/>
            <person name="Belahbib H."/>
            <person name="Rocher C."/>
            <person name="Selva M."/>
            <person name="Riesgo A."/>
            <person name="Vervoort M."/>
            <person name="Leys S.P."/>
            <person name="Kodjabachian L."/>
            <person name="Le Bivic A."/>
            <person name="Borchiellini C."/>
            <person name="Claverie J.M."/>
            <person name="Renard E."/>
        </authorList>
    </citation>
    <scope>NUCLEOTIDE SEQUENCE [LARGE SCALE GENOMIC DNA]</scope>
    <source>
        <strain evidence="6">SPO-2</strain>
    </source>
</reference>